<dbReference type="InterPro" id="IPR006103">
    <property type="entry name" value="Glyco_hydro_2_cat"/>
</dbReference>
<dbReference type="InterPro" id="IPR050347">
    <property type="entry name" value="Bact_Beta-galactosidase"/>
</dbReference>
<evidence type="ECO:0000259" key="9">
    <source>
        <dbReference type="Pfam" id="PF22666"/>
    </source>
</evidence>
<organism evidence="10 11">
    <name type="scientific">Heminiphilus faecis</name>
    <dbReference type="NCBI Taxonomy" id="2601703"/>
    <lineage>
        <taxon>Bacteria</taxon>
        <taxon>Pseudomonadati</taxon>
        <taxon>Bacteroidota</taxon>
        <taxon>Bacteroidia</taxon>
        <taxon>Bacteroidales</taxon>
        <taxon>Muribaculaceae</taxon>
        <taxon>Heminiphilus</taxon>
    </lineage>
</organism>
<dbReference type="PANTHER" id="PTHR46323:SF2">
    <property type="entry name" value="BETA-GALACTOSIDASE"/>
    <property type="match status" value="1"/>
</dbReference>
<evidence type="ECO:0000256" key="6">
    <source>
        <dbReference type="SAM" id="SignalP"/>
    </source>
</evidence>
<comment type="caution">
    <text evidence="10">The sequence shown here is derived from an EMBL/GenBank/DDBJ whole genome shotgun (WGS) entry which is preliminary data.</text>
</comment>
<protein>
    <recommendedName>
        <fullName evidence="3">beta-galactosidase</fullName>
        <ecNumber evidence="3">3.2.1.23</ecNumber>
    </recommendedName>
</protein>
<evidence type="ECO:0000256" key="3">
    <source>
        <dbReference type="ARBA" id="ARBA00012756"/>
    </source>
</evidence>
<evidence type="ECO:0000256" key="4">
    <source>
        <dbReference type="ARBA" id="ARBA00022801"/>
    </source>
</evidence>
<dbReference type="InterPro" id="IPR013783">
    <property type="entry name" value="Ig-like_fold"/>
</dbReference>
<name>A0ABV4D252_9BACT</name>
<accession>A0ABV4D252</accession>
<dbReference type="InterPro" id="IPR008979">
    <property type="entry name" value="Galactose-bd-like_sf"/>
</dbReference>
<keyword evidence="5" id="KW-0326">Glycosidase</keyword>
<feature type="domain" description="Glycoside hydrolase family 2 catalytic" evidence="8">
    <location>
        <begin position="587"/>
        <end position="818"/>
    </location>
</feature>
<evidence type="ECO:0000256" key="2">
    <source>
        <dbReference type="ARBA" id="ARBA00007401"/>
    </source>
</evidence>
<evidence type="ECO:0000256" key="1">
    <source>
        <dbReference type="ARBA" id="ARBA00001412"/>
    </source>
</evidence>
<keyword evidence="11" id="KW-1185">Reference proteome</keyword>
<evidence type="ECO:0000256" key="5">
    <source>
        <dbReference type="ARBA" id="ARBA00023295"/>
    </source>
</evidence>
<comment type="similarity">
    <text evidence="2">Belongs to the glycosyl hydrolase 2 family.</text>
</comment>
<dbReference type="Pfam" id="PF22666">
    <property type="entry name" value="Glyco_hydro_2_N2"/>
    <property type="match status" value="1"/>
</dbReference>
<comment type="catalytic activity">
    <reaction evidence="1">
        <text>Hydrolysis of terminal non-reducing beta-D-galactose residues in beta-D-galactosides.</text>
        <dbReference type="EC" id="3.2.1.23"/>
    </reaction>
</comment>
<keyword evidence="4 10" id="KW-0378">Hydrolase</keyword>
<feature type="chain" id="PRO_5046278700" description="beta-galactosidase" evidence="6">
    <location>
        <begin position="23"/>
        <end position="1241"/>
    </location>
</feature>
<evidence type="ECO:0000259" key="7">
    <source>
        <dbReference type="Pfam" id="PF00703"/>
    </source>
</evidence>
<dbReference type="PANTHER" id="PTHR46323">
    <property type="entry name" value="BETA-GALACTOSIDASE"/>
    <property type="match status" value="1"/>
</dbReference>
<keyword evidence="6" id="KW-0732">Signal</keyword>
<feature type="domain" description="Beta-mannosidase-like galactose-binding" evidence="9">
    <location>
        <begin position="332"/>
        <end position="421"/>
    </location>
</feature>
<dbReference type="InterPro" id="IPR017853">
    <property type="entry name" value="GH"/>
</dbReference>
<dbReference type="Gene3D" id="2.60.120.260">
    <property type="entry name" value="Galactose-binding domain-like"/>
    <property type="match status" value="1"/>
</dbReference>
<evidence type="ECO:0000259" key="8">
    <source>
        <dbReference type="Pfam" id="PF02836"/>
    </source>
</evidence>
<evidence type="ECO:0000313" key="11">
    <source>
        <dbReference type="Proteomes" id="UP001565200"/>
    </source>
</evidence>
<dbReference type="Proteomes" id="UP001565200">
    <property type="component" value="Unassembled WGS sequence"/>
</dbReference>
<feature type="signal peptide" evidence="6">
    <location>
        <begin position="1"/>
        <end position="22"/>
    </location>
</feature>
<dbReference type="Gene3D" id="2.60.40.10">
    <property type="entry name" value="Immunoglobulins"/>
    <property type="match status" value="1"/>
</dbReference>
<dbReference type="SUPFAM" id="SSF49785">
    <property type="entry name" value="Galactose-binding domain-like"/>
    <property type="match status" value="1"/>
</dbReference>
<dbReference type="SUPFAM" id="SSF51445">
    <property type="entry name" value="(Trans)glycosidases"/>
    <property type="match status" value="1"/>
</dbReference>
<dbReference type="Gene3D" id="2.60.120.560">
    <property type="entry name" value="Exo-inulinase, domain 1"/>
    <property type="match status" value="1"/>
</dbReference>
<dbReference type="InterPro" id="IPR006102">
    <property type="entry name" value="Ig-like_GH2"/>
</dbReference>
<dbReference type="InterPro" id="IPR036156">
    <property type="entry name" value="Beta-gal/glucu_dom_sf"/>
</dbReference>
<dbReference type="EMBL" id="JBCLPP010000030">
    <property type="protein sequence ID" value="MEY8246037.1"/>
    <property type="molecule type" value="Genomic_DNA"/>
</dbReference>
<evidence type="ECO:0000313" key="10">
    <source>
        <dbReference type="EMBL" id="MEY8246037.1"/>
    </source>
</evidence>
<dbReference type="Gene3D" id="3.20.20.80">
    <property type="entry name" value="Glycosidases"/>
    <property type="match status" value="1"/>
</dbReference>
<dbReference type="RefSeq" id="WP_369863620.1">
    <property type="nucleotide sequence ID" value="NZ_JBCLPP010000030.1"/>
</dbReference>
<gene>
    <name evidence="10" type="ORF">AAK873_10470</name>
</gene>
<dbReference type="Pfam" id="PF02836">
    <property type="entry name" value="Glyco_hydro_2_C"/>
    <property type="match status" value="1"/>
</dbReference>
<feature type="domain" description="Glycoside hydrolase family 2 immunoglobulin-like beta-sandwich" evidence="7">
    <location>
        <begin position="471"/>
        <end position="580"/>
    </location>
</feature>
<dbReference type="GO" id="GO:0016787">
    <property type="term" value="F:hydrolase activity"/>
    <property type="evidence" value="ECO:0007669"/>
    <property type="project" value="UniProtKB-KW"/>
</dbReference>
<dbReference type="InterPro" id="IPR054593">
    <property type="entry name" value="Beta-mannosidase-like_N2"/>
</dbReference>
<sequence>MTQAIKYLLACAALIPAQSVYSGNNGDNCRSYDFSDSALPLTTVGRGSCSVTDGVLRSQGAYALFGSPDMKNYSFSFKARAPQEAEQVQIWGGFRNSNRFDRYMVGIKGGLQDDVYLMRTGYMGTDEFMGVRPLNFHPVPGEWYTLRVEACGNRIRVFVGDEPLPYIDVTDSNGEALTPSGEVSLGGAWIETEFDDLVITPLNDNALDGIADTEYCQRLTPVQKENMRREQRAAYHPIKAGRLNGSRTDISLDGNWLFMPVYECDDELSAASPAADDSNWHVMTVPDFWNPIRIWLHGETMPSPRGQQHKGVSDTYYQRETDRCENYTFDYRKTGAAWYRQWLELPADVKGRQMTLTFDAVSKTAEIYINGRQAATHVGMFGEIVLDATPYLHPGRNLIAVKVTRDINDTAAQTSDAMENYYSSVRKDVEDNKDDAQANKTVLTDIPHGFYGDNPAGIWQPVKLTISDPLKVEDVFIKPALDGAEFDITVKNSSLKGKRKFAVRADIVDRQSRDTLYSATLHSGLSLGAGQSATYTYRVDGLNPKLWEPATPNLYDFTFSLVSDGGSKEIDRTTITSGFRTFEARNDGFLYLNGRRYWLRGGNHIPFAICPNDEKLADTFMQLMREGNVNSTRTHTTPWNEMWMAAADRNGIAVSFEGTWSWLMIHSTPIPDKGVLELWADEWLKVMNKYKNHPSLVLWTVNNEMKFYDLDADKERAMQKFRIISDVVKRMRALDPTRPVSFDSNYIRRNGLNRFGSDFMATVDDGDIDDNHAYYNWYDFSLFRFFNGEFQKQFKTPGRPLISQEMSTGYPNGETGHPTRSYQLIHQNPYTLIGYEAYDWADPASFLKVQSFITGELAEALRRTGDQVSGIMHFAYMTWFRQCYDHKAITPWPTYHALKRALQPVLVSAELWGRNLYAGERLPVRIYTVNDDEQGRDLPATTLEWRITDDNDRTLASGTELFPEVPYYGRRYIEPDIALPQTLPADKVKSKLKLILTGKDSVLSENEYDLLLARKDWNSGKVLTDKSTPILILDRNGMTDVLNHLGIKTTPITSASDLLKSKHKKSLCIISGGAECSDAEAAALRAYQSAGGKLLILDSKETARKIYPEYITGWIIPTEGDISVMERPDAGVFDDIDVLELRYFNNNRREIPLVCNAALKAVRHQNVTELASQMKIHAYIDGGKPEDRIERIESMRGLTLLGIRDGKGDAIVSTMCTEKATTDPIAGRLLVNLINELITTK</sequence>
<reference evidence="10 11" key="1">
    <citation type="submission" date="2024-03" db="EMBL/GenBank/DDBJ databases">
        <title>Mouse gut bacterial collection (mGBC) of GemPharmatech.</title>
        <authorList>
            <person name="He Y."/>
            <person name="Dong L."/>
            <person name="Wu D."/>
            <person name="Gao X."/>
            <person name="Lin Z."/>
        </authorList>
    </citation>
    <scope>NUCLEOTIDE SEQUENCE [LARGE SCALE GENOMIC DNA]</scope>
    <source>
        <strain evidence="10 11">54-13</strain>
    </source>
</reference>
<dbReference type="SUPFAM" id="SSF49303">
    <property type="entry name" value="beta-Galactosidase/glucuronidase domain"/>
    <property type="match status" value="1"/>
</dbReference>
<dbReference type="Pfam" id="PF00703">
    <property type="entry name" value="Glyco_hydro_2"/>
    <property type="match status" value="1"/>
</dbReference>
<dbReference type="EC" id="3.2.1.23" evidence="3"/>
<proteinExistence type="inferred from homology"/>